<dbReference type="PANTHER" id="PTHR30011:SF16">
    <property type="entry name" value="C2H2 FINGER DOMAIN TRANSCRIPTION FACTOR (EUROFUNG)-RELATED"/>
    <property type="match status" value="1"/>
</dbReference>
<dbReference type="RefSeq" id="WP_012086790.1">
    <property type="nucleotide sequence ID" value="NC_009664.2"/>
</dbReference>
<dbReference type="STRING" id="266940.Krad_3487"/>
<dbReference type="Proteomes" id="UP000001116">
    <property type="component" value="Chromosome"/>
</dbReference>
<keyword evidence="9" id="KW-1185">Reference proteome</keyword>
<dbReference type="GO" id="GO:0004497">
    <property type="term" value="F:monooxygenase activity"/>
    <property type="evidence" value="ECO:0007669"/>
    <property type="project" value="UniProtKB-KW"/>
</dbReference>
<dbReference type="InterPro" id="IPR016215">
    <property type="entry name" value="NTA_MOA"/>
</dbReference>
<dbReference type="eggNOG" id="COG2141">
    <property type="taxonomic scope" value="Bacteria"/>
</dbReference>
<feature type="binding site" evidence="6">
    <location>
        <position position="64"/>
    </location>
    <ligand>
        <name>FMN</name>
        <dbReference type="ChEBI" id="CHEBI:58210"/>
    </ligand>
</feature>
<dbReference type="HOGENOM" id="CLU_022256_1_1_11"/>
<evidence type="ECO:0000256" key="3">
    <source>
        <dbReference type="ARBA" id="ARBA00023002"/>
    </source>
</evidence>
<dbReference type="PIRSF" id="PIRSF000337">
    <property type="entry name" value="NTA_MOA"/>
    <property type="match status" value="1"/>
</dbReference>
<gene>
    <name evidence="8" type="ordered locus">Krad_3487</name>
</gene>
<dbReference type="SUPFAM" id="SSF51679">
    <property type="entry name" value="Bacterial luciferase-like"/>
    <property type="match status" value="1"/>
</dbReference>
<dbReference type="InterPro" id="IPR036661">
    <property type="entry name" value="Luciferase-like_sf"/>
</dbReference>
<evidence type="ECO:0000313" key="8">
    <source>
        <dbReference type="EMBL" id="ABS04950.1"/>
    </source>
</evidence>
<feature type="domain" description="Luciferase-like" evidence="7">
    <location>
        <begin position="32"/>
        <end position="290"/>
    </location>
</feature>
<dbReference type="OrthoDB" id="4437611at2"/>
<evidence type="ECO:0000256" key="1">
    <source>
        <dbReference type="ARBA" id="ARBA00022630"/>
    </source>
</evidence>
<dbReference type="InterPro" id="IPR011251">
    <property type="entry name" value="Luciferase-like_dom"/>
</dbReference>
<accession>A6WDR1</accession>
<sequence length="377" mass="40095">MSRSAPRGTSRTLRVGVELDAAGRHPAAWRLPGARPAELFTAAHWRRLAALVDDADLDLLLVPDSFRLGSADERDQRGRLDAVAIAAHLAPLTRRTGLVPVVTTTHTEPFHTNKAVATLDFTSRGRAGWQVEVSTTAEEAEAFGRRGTAPAPELWQEAAETVEVVRALWDSWEDDAVVRDVATGRFVDRDKLHHVDFAGENFSVKGPSITPRSPQGQPLVVVPVRDEPSLAVAAAHADVARVEAPDPATAAATAARLRDLAGREVTVLLDVEVLLRATAGEAREAAAHLEDLSPGHPPRTLRHLGEPASLVAALGQLPAGIDGAVLAPLDLPATLELLVADVVPRLSRPAVAGTTLRERFGLPRPASRYAVPAGGTR</sequence>
<evidence type="ECO:0000259" key="7">
    <source>
        <dbReference type="Pfam" id="PF00296"/>
    </source>
</evidence>
<keyword evidence="2 6" id="KW-0288">FMN</keyword>
<keyword evidence="1 6" id="KW-0285">Flavoprotein</keyword>
<dbReference type="GO" id="GO:0016705">
    <property type="term" value="F:oxidoreductase activity, acting on paired donors, with incorporation or reduction of molecular oxygen"/>
    <property type="evidence" value="ECO:0007669"/>
    <property type="project" value="InterPro"/>
</dbReference>
<dbReference type="Pfam" id="PF00296">
    <property type="entry name" value="Bac_luciferase"/>
    <property type="match status" value="1"/>
</dbReference>
<evidence type="ECO:0000313" key="9">
    <source>
        <dbReference type="Proteomes" id="UP000001116"/>
    </source>
</evidence>
<keyword evidence="3" id="KW-0560">Oxidoreductase</keyword>
<dbReference type="InterPro" id="IPR051260">
    <property type="entry name" value="Diverse_substr_monoxygenases"/>
</dbReference>
<dbReference type="AlphaFoldDB" id="A6WDR1"/>
<organism evidence="8 9">
    <name type="scientific">Kineococcus radiotolerans (strain ATCC BAA-149 / DSM 14245 / SRS30216)</name>
    <dbReference type="NCBI Taxonomy" id="266940"/>
    <lineage>
        <taxon>Bacteria</taxon>
        <taxon>Bacillati</taxon>
        <taxon>Actinomycetota</taxon>
        <taxon>Actinomycetes</taxon>
        <taxon>Kineosporiales</taxon>
        <taxon>Kineosporiaceae</taxon>
        <taxon>Kineococcus</taxon>
    </lineage>
</organism>
<protein>
    <submittedName>
        <fullName evidence="8">Oxygenase</fullName>
    </submittedName>
</protein>
<evidence type="ECO:0000256" key="2">
    <source>
        <dbReference type="ARBA" id="ARBA00022643"/>
    </source>
</evidence>
<reference evidence="9" key="1">
    <citation type="journal article" date="2008" name="PLoS ONE">
        <title>Survival in nuclear waste, extreme resistance, and potential applications gleaned from the genome sequence of Kineococcus radiotolerans SRS30216.</title>
        <authorList>
            <person name="Bagwell C.E."/>
            <person name="Bhat S."/>
            <person name="Hawkins G.M."/>
            <person name="Smith B.W."/>
            <person name="Biswas T."/>
            <person name="Hoover T.R."/>
            <person name="Saunders E."/>
            <person name="Han C.S."/>
            <person name="Tsodikov O.V."/>
            <person name="Shimkets L.J."/>
        </authorList>
    </citation>
    <scope>NUCLEOTIDE SEQUENCE [LARGE SCALE GENOMIC DNA]</scope>
    <source>
        <strain evidence="9">ATCC BAA-149 / DSM 14245 / SRS30216</strain>
    </source>
</reference>
<evidence type="ECO:0000256" key="6">
    <source>
        <dbReference type="PIRSR" id="PIRSR000337-1"/>
    </source>
</evidence>
<dbReference type="KEGG" id="kra:Krad_3487"/>
<name>A6WDR1_KINRD</name>
<evidence type="ECO:0000256" key="4">
    <source>
        <dbReference type="ARBA" id="ARBA00023033"/>
    </source>
</evidence>
<keyword evidence="4" id="KW-0503">Monooxygenase</keyword>
<dbReference type="Gene3D" id="3.20.20.30">
    <property type="entry name" value="Luciferase-like domain"/>
    <property type="match status" value="1"/>
</dbReference>
<proteinExistence type="inferred from homology"/>
<evidence type="ECO:0000256" key="5">
    <source>
        <dbReference type="ARBA" id="ARBA00033748"/>
    </source>
</evidence>
<comment type="similarity">
    <text evidence="5">Belongs to the NtaA/SnaA/DszA monooxygenase family.</text>
</comment>
<dbReference type="EMBL" id="CP000750">
    <property type="protein sequence ID" value="ABS04950.1"/>
    <property type="molecule type" value="Genomic_DNA"/>
</dbReference>
<dbReference type="PANTHER" id="PTHR30011">
    <property type="entry name" value="ALKANESULFONATE MONOOXYGENASE-RELATED"/>
    <property type="match status" value="1"/>
</dbReference>